<evidence type="ECO:0000259" key="3">
    <source>
        <dbReference type="Pfam" id="PF12697"/>
    </source>
</evidence>
<evidence type="ECO:0000256" key="2">
    <source>
        <dbReference type="SAM" id="MobiDB-lite"/>
    </source>
</evidence>
<reference evidence="4 5" key="1">
    <citation type="submission" date="2018-01" db="EMBL/GenBank/DDBJ databases">
        <title>Whole genome analyses suggest that Burkholderia sensu lato contains two further novel genera in the rhizoxinica-symbiotica group Mycetohabitans gen. nov., and Trinickia gen. nov.: implications for the evolution of diazotrophy and nodulation in the Burkholderiaceae.</title>
        <authorList>
            <person name="Estrada-de los Santos P."/>
            <person name="Palmer M."/>
            <person name="Chavez-Ramirez B."/>
            <person name="Beukes C."/>
            <person name="Steenkamp E.T."/>
            <person name="Hirsch A.M."/>
            <person name="Manyaka P."/>
            <person name="Maluk M."/>
            <person name="Lafos M."/>
            <person name="Crook M."/>
            <person name="Gross E."/>
            <person name="Simon M.F."/>
            <person name="Bueno dos Reis Junior F."/>
            <person name="Poole P.S."/>
            <person name="Venter S.N."/>
            <person name="James E.K."/>
        </authorList>
    </citation>
    <scope>NUCLEOTIDE SEQUENCE [LARGE SCALE GENOMIC DNA]</scope>
    <source>
        <strain evidence="4 5">GP25-8</strain>
    </source>
</reference>
<dbReference type="AlphaFoldDB" id="A0A2N7VJK4"/>
<dbReference type="Proteomes" id="UP000235347">
    <property type="component" value="Unassembled WGS sequence"/>
</dbReference>
<dbReference type="PANTHER" id="PTHR43798:SF31">
    <property type="entry name" value="AB HYDROLASE SUPERFAMILY PROTEIN YCLE"/>
    <property type="match status" value="1"/>
</dbReference>
<proteinExistence type="predicted"/>
<dbReference type="GO" id="GO:0016787">
    <property type="term" value="F:hydrolase activity"/>
    <property type="evidence" value="ECO:0007669"/>
    <property type="project" value="UniProtKB-KW"/>
</dbReference>
<sequence>MPNTFHRVGNGPRPVLVLHGWFGDADSFAQIEPWLSGHAFSYVFMDYRGYGGMQQTHGDYTIDEIASDALALADALEIHAFSLIGHSMGGMAIERIATRAPDRVHALVAVAPVPCGGISYDTATRRLLEDAAEHIDIRRTVIDRSTGGRLPTSWIEWKAAYSATHSSQEAFAAYFHAWADTDFSDEITGRHPVKVLVGEHDPTFNAGLMAETYLRRYPRATLEILKNAGHYPMNETPLALATAIESFLLDPATVADARLSSEQATDSEPVSDAARPTRDSRLA</sequence>
<organism evidence="4 5">
    <name type="scientific">Trinickia soli</name>
    <dbReference type="NCBI Taxonomy" id="380675"/>
    <lineage>
        <taxon>Bacteria</taxon>
        <taxon>Pseudomonadati</taxon>
        <taxon>Pseudomonadota</taxon>
        <taxon>Betaproteobacteria</taxon>
        <taxon>Burkholderiales</taxon>
        <taxon>Burkholderiaceae</taxon>
        <taxon>Trinickia</taxon>
    </lineage>
</organism>
<evidence type="ECO:0000256" key="1">
    <source>
        <dbReference type="ARBA" id="ARBA00022801"/>
    </source>
</evidence>
<feature type="domain" description="AB hydrolase-1" evidence="3">
    <location>
        <begin position="15"/>
        <end position="242"/>
    </location>
</feature>
<dbReference type="InterPro" id="IPR000073">
    <property type="entry name" value="AB_hydrolase_1"/>
</dbReference>
<dbReference type="InterPro" id="IPR029058">
    <property type="entry name" value="AB_hydrolase_fold"/>
</dbReference>
<dbReference type="InterPro" id="IPR050266">
    <property type="entry name" value="AB_hydrolase_sf"/>
</dbReference>
<dbReference type="Pfam" id="PF12697">
    <property type="entry name" value="Abhydrolase_6"/>
    <property type="match status" value="1"/>
</dbReference>
<dbReference type="GO" id="GO:0016020">
    <property type="term" value="C:membrane"/>
    <property type="evidence" value="ECO:0007669"/>
    <property type="project" value="TreeGrafter"/>
</dbReference>
<keyword evidence="1 4" id="KW-0378">Hydrolase</keyword>
<gene>
    <name evidence="4" type="ORF">C0Z19_24590</name>
</gene>
<evidence type="ECO:0000313" key="4">
    <source>
        <dbReference type="EMBL" id="PMS17333.1"/>
    </source>
</evidence>
<accession>A0A2N7VJK4</accession>
<name>A0A2N7VJK4_9BURK</name>
<dbReference type="PANTHER" id="PTHR43798">
    <property type="entry name" value="MONOACYLGLYCEROL LIPASE"/>
    <property type="match status" value="1"/>
</dbReference>
<dbReference type="EMBL" id="PNYB01000030">
    <property type="protein sequence ID" value="PMS17333.1"/>
    <property type="molecule type" value="Genomic_DNA"/>
</dbReference>
<keyword evidence="5" id="KW-1185">Reference proteome</keyword>
<dbReference type="SUPFAM" id="SSF53474">
    <property type="entry name" value="alpha/beta-Hydrolases"/>
    <property type="match status" value="1"/>
</dbReference>
<dbReference type="RefSeq" id="WP_102612449.1">
    <property type="nucleotide sequence ID" value="NZ_CADIKD010000026.1"/>
</dbReference>
<protein>
    <submittedName>
        <fullName evidence="4">Alpha/beta hydrolase</fullName>
    </submittedName>
</protein>
<dbReference type="Gene3D" id="3.40.50.1820">
    <property type="entry name" value="alpha/beta hydrolase"/>
    <property type="match status" value="1"/>
</dbReference>
<evidence type="ECO:0000313" key="5">
    <source>
        <dbReference type="Proteomes" id="UP000235347"/>
    </source>
</evidence>
<comment type="caution">
    <text evidence="4">The sequence shown here is derived from an EMBL/GenBank/DDBJ whole genome shotgun (WGS) entry which is preliminary data.</text>
</comment>
<feature type="region of interest" description="Disordered" evidence="2">
    <location>
        <begin position="259"/>
        <end position="283"/>
    </location>
</feature>